<dbReference type="InterPro" id="IPR029063">
    <property type="entry name" value="SAM-dependent_MTases_sf"/>
</dbReference>
<dbReference type="GO" id="GO:0032259">
    <property type="term" value="P:methylation"/>
    <property type="evidence" value="ECO:0007669"/>
    <property type="project" value="UniProtKB-KW"/>
</dbReference>
<comment type="caution">
    <text evidence="2">The sequence shown here is derived from an EMBL/GenBank/DDBJ whole genome shotgun (WGS) entry which is preliminary data.</text>
</comment>
<reference evidence="2 3" key="1">
    <citation type="submission" date="2017-09" db="EMBL/GenBank/DDBJ databases">
        <title>The Catabolism of 3,6-Dichlorosalicylic acid is Initiated by the Cytochrome P450 Monooxygenase DsmABC in Rhizorhabdus dicambivorans Ndbn-20.</title>
        <authorList>
            <person name="Na L."/>
        </authorList>
    </citation>
    <scope>NUCLEOTIDE SEQUENCE [LARGE SCALE GENOMIC DNA]</scope>
    <source>
        <strain evidence="2 3">Ndbn-20m</strain>
    </source>
</reference>
<dbReference type="KEGG" id="rdi:CMV14_04680"/>
<dbReference type="EMBL" id="NWUF01000028">
    <property type="protein sequence ID" value="PCE40413.1"/>
    <property type="molecule type" value="Genomic_DNA"/>
</dbReference>
<dbReference type="OrthoDB" id="9805585at2"/>
<dbReference type="InterPro" id="IPR013217">
    <property type="entry name" value="Methyltransf_12"/>
</dbReference>
<sequence length="209" mass="22982">MGESLADQLPGQAAQATRISPFTLFFREFLRHPVMIGSVIPSSKRTIETMLAPVDWANTRLFVEYGPGVGTFCATILERLPPDATLLAIDTNPVFIDYLRGKFADTRFVAAHGSAADVNEIIAAHGFEKADYVLSGLPFSTLPAGVGAAIVEATHRVLRPGGSFLVYQYSAYVLRLLEPLFDSIDRDLEWWNIPPCGLFWAHKQVEEAA</sequence>
<gene>
    <name evidence="2" type="ORF">COO09_20175</name>
</gene>
<name>A0A2A4FPS3_9SPHN</name>
<dbReference type="CDD" id="cd02440">
    <property type="entry name" value="AdoMet_MTases"/>
    <property type="match status" value="1"/>
</dbReference>
<evidence type="ECO:0000313" key="2">
    <source>
        <dbReference type="EMBL" id="PCE40413.1"/>
    </source>
</evidence>
<protein>
    <submittedName>
        <fullName evidence="2">Methyltransferase</fullName>
    </submittedName>
</protein>
<evidence type="ECO:0000259" key="1">
    <source>
        <dbReference type="Pfam" id="PF08242"/>
    </source>
</evidence>
<keyword evidence="2" id="KW-0489">Methyltransferase</keyword>
<evidence type="ECO:0000313" key="3">
    <source>
        <dbReference type="Proteomes" id="UP000218934"/>
    </source>
</evidence>
<keyword evidence="2" id="KW-0808">Transferase</keyword>
<dbReference type="RefSeq" id="WP_066968635.1">
    <property type="nucleotide sequence ID" value="NZ_CP023449.1"/>
</dbReference>
<dbReference type="Pfam" id="PF08242">
    <property type="entry name" value="Methyltransf_12"/>
    <property type="match status" value="1"/>
</dbReference>
<proteinExistence type="predicted"/>
<keyword evidence="3" id="KW-1185">Reference proteome</keyword>
<organism evidence="2 3">
    <name type="scientific">Rhizorhabdus dicambivorans</name>
    <dbReference type="NCBI Taxonomy" id="1850238"/>
    <lineage>
        <taxon>Bacteria</taxon>
        <taxon>Pseudomonadati</taxon>
        <taxon>Pseudomonadota</taxon>
        <taxon>Alphaproteobacteria</taxon>
        <taxon>Sphingomonadales</taxon>
        <taxon>Sphingomonadaceae</taxon>
        <taxon>Rhizorhabdus</taxon>
    </lineage>
</organism>
<dbReference type="GO" id="GO:0008168">
    <property type="term" value="F:methyltransferase activity"/>
    <property type="evidence" value="ECO:0007669"/>
    <property type="project" value="UniProtKB-KW"/>
</dbReference>
<dbReference type="AlphaFoldDB" id="A0A2A4FPS3"/>
<dbReference type="SUPFAM" id="SSF53335">
    <property type="entry name" value="S-adenosyl-L-methionine-dependent methyltransferases"/>
    <property type="match status" value="1"/>
</dbReference>
<accession>A0A2A4FPS3</accession>
<dbReference type="Gene3D" id="3.40.50.150">
    <property type="entry name" value="Vaccinia Virus protein VP39"/>
    <property type="match status" value="1"/>
</dbReference>
<feature type="domain" description="Methyltransferase type 12" evidence="1">
    <location>
        <begin position="64"/>
        <end position="163"/>
    </location>
</feature>
<dbReference type="Proteomes" id="UP000218934">
    <property type="component" value="Unassembled WGS sequence"/>
</dbReference>